<evidence type="ECO:0000313" key="2">
    <source>
        <dbReference type="EMBL" id="QHV63210.1"/>
    </source>
</evidence>
<proteinExistence type="predicted"/>
<dbReference type="CDD" id="cd00229">
    <property type="entry name" value="SGNH_hydrolase"/>
    <property type="match status" value="1"/>
</dbReference>
<dbReference type="InterPro" id="IPR036514">
    <property type="entry name" value="SGNH_hydro_sf"/>
</dbReference>
<evidence type="ECO:0000313" key="3">
    <source>
        <dbReference type="Proteomes" id="UP000642553"/>
    </source>
</evidence>
<feature type="signal peptide" evidence="1">
    <location>
        <begin position="1"/>
        <end position="24"/>
    </location>
</feature>
<dbReference type="GO" id="GO:0016788">
    <property type="term" value="F:hydrolase activity, acting on ester bonds"/>
    <property type="evidence" value="ECO:0007669"/>
    <property type="project" value="UniProtKB-ARBA"/>
</dbReference>
<dbReference type="Gene3D" id="3.40.50.1110">
    <property type="entry name" value="SGNH hydrolase"/>
    <property type="match status" value="1"/>
</dbReference>
<keyword evidence="1" id="KW-0732">Signal</keyword>
<evidence type="ECO:0000256" key="1">
    <source>
        <dbReference type="SAM" id="SignalP"/>
    </source>
</evidence>
<dbReference type="SUPFAM" id="SSF52266">
    <property type="entry name" value="SGNH hydrolase"/>
    <property type="match status" value="1"/>
</dbReference>
<protein>
    <submittedName>
        <fullName evidence="2">SGNH/GDSL hydrolase family protein</fullName>
    </submittedName>
</protein>
<gene>
    <name evidence="2" type="ORF">DMI76_07485</name>
</gene>
<keyword evidence="2" id="KW-0378">Hydrolase</keyword>
<reference evidence="2" key="1">
    <citation type="submission" date="2018-05" db="EMBL/GenBank/DDBJ databases">
        <title>Complete genome sequnece of Akkermansia muciniphila EB-AMDK-40.</title>
        <authorList>
            <person name="Nam Y.-D."/>
            <person name="Chung W.-H."/>
            <person name="Park Y.S."/>
            <person name="Kang J."/>
        </authorList>
    </citation>
    <scope>NUCLEOTIDE SEQUENCE</scope>
    <source>
        <strain evidence="2">EB-AMDK-40</strain>
    </source>
</reference>
<dbReference type="AlphaFoldDB" id="A0AAE6W217"/>
<dbReference type="EMBL" id="CP029701">
    <property type="protein sequence ID" value="QHV63210.1"/>
    <property type="molecule type" value="Genomic_DNA"/>
</dbReference>
<feature type="chain" id="PRO_5042231769" evidence="1">
    <location>
        <begin position="25"/>
        <end position="277"/>
    </location>
</feature>
<name>A0AAE6W217_9BACT</name>
<organism evidence="2 3">
    <name type="scientific">Akkermansia massiliensis</name>
    <dbReference type="NCBI Taxonomy" id="2927224"/>
    <lineage>
        <taxon>Bacteria</taxon>
        <taxon>Pseudomonadati</taxon>
        <taxon>Verrucomicrobiota</taxon>
        <taxon>Verrucomicrobiia</taxon>
        <taxon>Verrucomicrobiales</taxon>
        <taxon>Akkermansiaceae</taxon>
        <taxon>Akkermansia</taxon>
    </lineage>
</organism>
<dbReference type="Proteomes" id="UP000642553">
    <property type="component" value="Chromosome"/>
</dbReference>
<sequence>MMPPMKIFPLLFFTWAAFPCTLQAQEKPQGESPWPRCAPARSGSHILFLGNSYTFFNRMPAMVKAMADTKGLRPDVHMHAAPAASFQSHWNDGRAREKLEGTAWDFVILQDQSATPVVAPERTMEFGGKWCSQVRAAQGTPVLMLTWGRKDASGVPDPQEQKALLATYLNLARKEKAAVAPVGIAWENCLKRHPGIALYQADGQHPTEAGSYLAACVMYCTLFGKSPLGLPAKLSLKGVRLCSLPADRAKILQTVARDTCKQLFSSSAGNRPGAAGP</sequence>
<accession>A0AAE6W217</accession>